<dbReference type="InterPro" id="IPR005835">
    <property type="entry name" value="NTP_transferase_dom"/>
</dbReference>
<dbReference type="InterPro" id="IPR011004">
    <property type="entry name" value="Trimer_LpxA-like_sf"/>
</dbReference>
<dbReference type="InterPro" id="IPR005836">
    <property type="entry name" value="ADP_Glu_pyroP_CS"/>
</dbReference>
<gene>
    <name evidence="9" type="primary">glgC</name>
    <name evidence="12" type="ORF">BKA16_003835</name>
</gene>
<keyword evidence="13" id="KW-1185">Reference proteome</keyword>
<sequence length="405" mass="43722">MRTKPHVLGIVLAGGEGKRLYPLTMDRAKPAVPFGGSYRLIDFVLSNLVNGGYERICVLTQYKSHSLDRHISQHWWVSGFHGEYITPVPAQQRLGPRWYTGSADAIFQSMNLIDDEKPDYIVVFGADHVYRMDPSQMVAEHIASGADVTVAGIRVPRKEAFAFGCIDSDDENRITAFVEKPSDPPGTPGDPDVTYASMGNYVFTADRLVDALKADAADPDSDHDMGGDIIPAFVASGGAYVYDFNDNAIPGETPRDKGYWRDVGTIDSFYDAHMDLVSENPVFNLYNQSWPIRGATSLLPPAKFVKGGSANDSMVGQGCIVSGATVHNSVLSNDVVIDEGAVVQGSVLMPGVRIGRNAVVRNAILDKNVTVADDGQIGVDLTHDRELFQVSAGGVVCVGKNVAVE</sequence>
<reference evidence="12 13" key="1">
    <citation type="submission" date="2020-08" db="EMBL/GenBank/DDBJ databases">
        <title>Sequencing the genomes of 1000 actinobacteria strains.</title>
        <authorList>
            <person name="Klenk H.-P."/>
        </authorList>
    </citation>
    <scope>NUCLEOTIDE SEQUENCE [LARGE SCALE GENOMIC DNA]</scope>
    <source>
        <strain evidence="12 13">DSM 45298</strain>
    </source>
</reference>
<proteinExistence type="inferred from homology"/>
<feature type="domain" description="Glucose-1-phosphate adenylyltransferase/Bifunctional protein GlmU-like C-terminal hexapeptide" evidence="11">
    <location>
        <begin position="300"/>
        <end position="398"/>
    </location>
</feature>
<accession>A0A840F457</accession>
<dbReference type="InterPro" id="IPR029044">
    <property type="entry name" value="Nucleotide-diphossugar_trans"/>
</dbReference>
<dbReference type="NCBIfam" id="NF002023">
    <property type="entry name" value="PRK00844.1"/>
    <property type="match status" value="1"/>
</dbReference>
<evidence type="ECO:0000313" key="13">
    <source>
        <dbReference type="Proteomes" id="UP000551501"/>
    </source>
</evidence>
<evidence type="ECO:0000256" key="3">
    <source>
        <dbReference type="ARBA" id="ARBA00022679"/>
    </source>
</evidence>
<dbReference type="InterPro" id="IPR011831">
    <property type="entry name" value="ADP-Glc_PPase"/>
</dbReference>
<dbReference type="Pfam" id="PF24894">
    <property type="entry name" value="Hexapep_GlmU"/>
    <property type="match status" value="1"/>
</dbReference>
<feature type="domain" description="Nucleotidyl transferase" evidence="10">
    <location>
        <begin position="9"/>
        <end position="277"/>
    </location>
</feature>
<dbReference type="InterPro" id="IPR023049">
    <property type="entry name" value="GlgC_bac"/>
</dbReference>
<evidence type="ECO:0000259" key="10">
    <source>
        <dbReference type="Pfam" id="PF00483"/>
    </source>
</evidence>
<feature type="binding site" evidence="9">
    <location>
        <position position="99"/>
    </location>
    <ligand>
        <name>alpha-D-glucose 1-phosphate</name>
        <dbReference type="ChEBI" id="CHEBI:58601"/>
    </ligand>
</feature>
<evidence type="ECO:0000256" key="4">
    <source>
        <dbReference type="ARBA" id="ARBA00022695"/>
    </source>
</evidence>
<evidence type="ECO:0000256" key="2">
    <source>
        <dbReference type="ARBA" id="ARBA00022600"/>
    </source>
</evidence>
<evidence type="ECO:0000256" key="6">
    <source>
        <dbReference type="ARBA" id="ARBA00022840"/>
    </source>
</evidence>
<evidence type="ECO:0000313" key="12">
    <source>
        <dbReference type="EMBL" id="MBB4137283.1"/>
    </source>
</evidence>
<dbReference type="GO" id="GO:0005978">
    <property type="term" value="P:glycogen biosynthetic process"/>
    <property type="evidence" value="ECO:0007669"/>
    <property type="project" value="UniProtKB-UniRule"/>
</dbReference>
<keyword evidence="6 9" id="KW-0067">ATP-binding</keyword>
<dbReference type="PANTHER" id="PTHR43523">
    <property type="entry name" value="GLUCOSE-1-PHOSPHATE ADENYLYLTRANSFERASE-RELATED"/>
    <property type="match status" value="1"/>
</dbReference>
<dbReference type="CDD" id="cd02508">
    <property type="entry name" value="ADP_Glucose_PP"/>
    <property type="match status" value="1"/>
</dbReference>
<dbReference type="EC" id="2.7.7.27" evidence="9"/>
<dbReference type="AlphaFoldDB" id="A0A840F457"/>
<dbReference type="Pfam" id="PF00483">
    <property type="entry name" value="NTP_transferase"/>
    <property type="match status" value="1"/>
</dbReference>
<dbReference type="HAMAP" id="MF_00624">
    <property type="entry name" value="GlgC"/>
    <property type="match status" value="1"/>
</dbReference>
<evidence type="ECO:0000259" key="11">
    <source>
        <dbReference type="Pfam" id="PF24894"/>
    </source>
</evidence>
<protein>
    <recommendedName>
        <fullName evidence="9">Glucose-1-phosphate adenylyltransferase</fullName>
        <ecNumber evidence="9">2.7.7.27</ecNumber>
    </recommendedName>
    <alternativeName>
        <fullName evidence="9">ADP-glucose pyrophosphorylase</fullName>
        <shortName evidence="9">ADPGlc PPase</shortName>
    </alternativeName>
    <alternativeName>
        <fullName evidence="9">ADP-glucose synthase</fullName>
    </alternativeName>
</protein>
<dbReference type="SUPFAM" id="SSF53448">
    <property type="entry name" value="Nucleotide-diphospho-sugar transferases"/>
    <property type="match status" value="1"/>
</dbReference>
<organism evidence="12 13">
    <name type="scientific">Gordonia humi</name>
    <dbReference type="NCBI Taxonomy" id="686429"/>
    <lineage>
        <taxon>Bacteria</taxon>
        <taxon>Bacillati</taxon>
        <taxon>Actinomycetota</taxon>
        <taxon>Actinomycetes</taxon>
        <taxon>Mycobacteriales</taxon>
        <taxon>Gordoniaceae</taxon>
        <taxon>Gordonia</taxon>
    </lineage>
</organism>
<dbReference type="GO" id="GO:0008878">
    <property type="term" value="F:glucose-1-phosphate adenylyltransferase activity"/>
    <property type="evidence" value="ECO:0007669"/>
    <property type="project" value="UniProtKB-UniRule"/>
</dbReference>
<dbReference type="Proteomes" id="UP000551501">
    <property type="component" value="Unassembled WGS sequence"/>
</dbReference>
<name>A0A840F457_9ACTN</name>
<keyword evidence="4 9" id="KW-0548">Nucleotidyltransferase</keyword>
<keyword evidence="3 9" id="KW-0808">Transferase</keyword>
<dbReference type="PANTHER" id="PTHR43523:SF2">
    <property type="entry name" value="GLUCOSE-1-PHOSPHATE ADENYLYLTRANSFERASE"/>
    <property type="match status" value="1"/>
</dbReference>
<feature type="site" description="Could play a key role in the communication between the regulatory and the substrate sites" evidence="9">
    <location>
        <position position="61"/>
    </location>
</feature>
<dbReference type="SUPFAM" id="SSF51161">
    <property type="entry name" value="Trimeric LpxA-like enzymes"/>
    <property type="match status" value="1"/>
</dbReference>
<comment type="pathway">
    <text evidence="9">Glycan biosynthesis; glycogen biosynthesis.</text>
</comment>
<dbReference type="UniPathway" id="UPA00164"/>
<dbReference type="Gene3D" id="3.90.550.10">
    <property type="entry name" value="Spore Coat Polysaccharide Biosynthesis Protein SpsA, Chain A"/>
    <property type="match status" value="1"/>
</dbReference>
<feature type="binding site" evidence="9">
    <location>
        <position position="197"/>
    </location>
    <ligand>
        <name>alpha-D-glucose 1-phosphate</name>
        <dbReference type="ChEBI" id="CHEBI:58601"/>
    </ligand>
</feature>
<comment type="function">
    <text evidence="9">Involved in the biosynthesis of ADP-glucose, a building block required for the elongation reactions to produce glycogen. Catalyzes the reaction between ATP and alpha-D-glucose 1-phosphate (G1P) to produce pyrophosphate and ADP-Glc.</text>
</comment>
<dbReference type="Gene3D" id="2.160.10.10">
    <property type="entry name" value="Hexapeptide repeat proteins"/>
    <property type="match status" value="1"/>
</dbReference>
<comment type="catalytic activity">
    <reaction evidence="9">
        <text>alpha-D-glucose 1-phosphate + ATP + H(+) = ADP-alpha-D-glucose + diphosphate</text>
        <dbReference type="Rhea" id="RHEA:12120"/>
        <dbReference type="ChEBI" id="CHEBI:15378"/>
        <dbReference type="ChEBI" id="CHEBI:30616"/>
        <dbReference type="ChEBI" id="CHEBI:33019"/>
        <dbReference type="ChEBI" id="CHEBI:57498"/>
        <dbReference type="ChEBI" id="CHEBI:58601"/>
        <dbReference type="EC" id="2.7.7.27"/>
    </reaction>
</comment>
<dbReference type="InterPro" id="IPR056818">
    <property type="entry name" value="GlmU/GlgC-like_hexapep"/>
</dbReference>
<evidence type="ECO:0000256" key="9">
    <source>
        <dbReference type="HAMAP-Rule" id="MF_00624"/>
    </source>
</evidence>
<evidence type="ECO:0000256" key="8">
    <source>
        <dbReference type="ARBA" id="ARBA00023277"/>
    </source>
</evidence>
<comment type="similarity">
    <text evidence="1 9">Belongs to the bacterial/plant glucose-1-phosphate adenylyltransferase family.</text>
</comment>
<dbReference type="CDD" id="cd04651">
    <property type="entry name" value="LbH_G1P_AT_C"/>
    <property type="match status" value="1"/>
</dbReference>
<dbReference type="NCBIfam" id="TIGR02091">
    <property type="entry name" value="glgC"/>
    <property type="match status" value="1"/>
</dbReference>
<evidence type="ECO:0000256" key="1">
    <source>
        <dbReference type="ARBA" id="ARBA00010443"/>
    </source>
</evidence>
<dbReference type="PROSITE" id="PS00808">
    <property type="entry name" value="ADP_GLC_PYROPHOSPH_1"/>
    <property type="match status" value="1"/>
</dbReference>
<comment type="subunit">
    <text evidence="9">Homotetramer.</text>
</comment>
<dbReference type="PROSITE" id="PS00809">
    <property type="entry name" value="ADP_GLC_PYROPHOSPH_2"/>
    <property type="match status" value="1"/>
</dbReference>
<keyword evidence="8 9" id="KW-0119">Carbohydrate metabolism</keyword>
<evidence type="ECO:0000256" key="7">
    <source>
        <dbReference type="ARBA" id="ARBA00023056"/>
    </source>
</evidence>
<feature type="site" description="Could play a key role in the communication between the regulatory and the substrate sites" evidence="9">
    <location>
        <position position="98"/>
    </location>
</feature>
<dbReference type="RefSeq" id="WP_183372159.1">
    <property type="nucleotide sequence ID" value="NZ_BAABHL010000126.1"/>
</dbReference>
<dbReference type="GO" id="GO:0005524">
    <property type="term" value="F:ATP binding"/>
    <property type="evidence" value="ECO:0007669"/>
    <property type="project" value="UniProtKB-KW"/>
</dbReference>
<keyword evidence="5 9" id="KW-0547">Nucleotide-binding</keyword>
<feature type="binding site" evidence="9">
    <location>
        <begin position="179"/>
        <end position="180"/>
    </location>
    <ligand>
        <name>alpha-D-glucose 1-phosphate</name>
        <dbReference type="ChEBI" id="CHEBI:58601"/>
    </ligand>
</feature>
<evidence type="ECO:0000256" key="5">
    <source>
        <dbReference type="ARBA" id="ARBA00022741"/>
    </source>
</evidence>
<keyword evidence="7 9" id="KW-0320">Glycogen biosynthesis</keyword>
<feature type="binding site" evidence="9">
    <location>
        <position position="164"/>
    </location>
    <ligand>
        <name>alpha-D-glucose 1-phosphate</name>
        <dbReference type="ChEBI" id="CHEBI:58601"/>
    </ligand>
</feature>
<comment type="caution">
    <text evidence="12">The sequence shown here is derived from an EMBL/GenBank/DDBJ whole genome shotgun (WGS) entry which is preliminary data.</text>
</comment>
<dbReference type="NCBIfam" id="NF001947">
    <property type="entry name" value="PRK00725.1"/>
    <property type="match status" value="1"/>
</dbReference>
<dbReference type="EMBL" id="JACIFP010000001">
    <property type="protein sequence ID" value="MBB4137283.1"/>
    <property type="molecule type" value="Genomic_DNA"/>
</dbReference>
<dbReference type="PROSITE" id="PS00810">
    <property type="entry name" value="ADP_GLC_PYROPHOSPH_3"/>
    <property type="match status" value="1"/>
</dbReference>
<keyword evidence="2 9" id="KW-0321">Glycogen metabolism</keyword>